<dbReference type="Proteomes" id="UP000070412">
    <property type="component" value="Unassembled WGS sequence"/>
</dbReference>
<proteinExistence type="predicted"/>
<sequence>MKSKALSRQQSNKSDSNRKSSSLSTSSTSSSSSSSSSMLNISKNFHGIDHHRQQQQQNDGIASKLKHLNSNQFDFDESRTLSIDGEDFQCTADKLNIVHQKLHRNRTAFTEYQLQALENEFERTHYPDIFAREKLAAKINLAESRIQVWFSNRRAKWRREEKIRNVRYDDFNNSTIIAKGSIKTESSKLVEATSGLMNSLNPKLINRNWESDRMEERISSDLNHSKEIRPATLLTTVTNQSMPNSYLELFDDSRKSILNDDLGKKSLPSATSKPESNSFIPLLNQSDKTKFFGTILSNKFPAIYSNETTPTSSPTTSSTSNPAISTLSLSLSSSTTPSRTQQNYNCTNYSTSNSPCDHQIYSHHHNHNHIHQYHPQIANNSTGIYHPSSWPYHSYSDHNSGPFFSNPTTYNQSTNLSGQSYPTVNVNGNPTYYYSSSNLSATRLSCSNSISAQPSSSASSLSSPSSSTTSSYQYF</sequence>
<dbReference type="CDD" id="cd00086">
    <property type="entry name" value="homeodomain"/>
    <property type="match status" value="1"/>
</dbReference>
<feature type="compositionally biased region" description="Low complexity" evidence="7">
    <location>
        <begin position="11"/>
        <end position="37"/>
    </location>
</feature>
<feature type="DNA-binding region" description="Homeobox" evidence="5">
    <location>
        <begin position="102"/>
        <end position="161"/>
    </location>
</feature>
<dbReference type="Gene3D" id="1.10.10.60">
    <property type="entry name" value="Homeodomain-like"/>
    <property type="match status" value="1"/>
</dbReference>
<dbReference type="AlphaFoldDB" id="A0A834VDF7"/>
<feature type="region of interest" description="Disordered" evidence="7">
    <location>
        <begin position="1"/>
        <end position="40"/>
    </location>
</feature>
<dbReference type="GO" id="GO:0000981">
    <property type="term" value="F:DNA-binding transcription factor activity, RNA polymerase II-specific"/>
    <property type="evidence" value="ECO:0007669"/>
    <property type="project" value="InterPro"/>
</dbReference>
<keyword evidence="2 5" id="KW-0238">DNA-binding</keyword>
<evidence type="ECO:0000256" key="5">
    <source>
        <dbReference type="PROSITE-ProRule" id="PRU00108"/>
    </source>
</evidence>
<dbReference type="FunFam" id="1.10.10.60:FF:000679">
    <property type="entry name" value="Homeobox protein aristaless"/>
    <property type="match status" value="1"/>
</dbReference>
<dbReference type="InterPro" id="IPR050649">
    <property type="entry name" value="Paired_Homeobox_TFs"/>
</dbReference>
<reference evidence="9" key="2">
    <citation type="submission" date="2020-01" db="EMBL/GenBank/DDBJ databases">
        <authorList>
            <person name="Korhonen P.K.K."/>
            <person name="Guangxu M.G."/>
            <person name="Wang T.W."/>
            <person name="Stroehlein A.J.S."/>
            <person name="Young N.D."/>
            <person name="Ang C.-S.A."/>
            <person name="Fernando D.W.F."/>
            <person name="Lu H.L."/>
            <person name="Taylor S.T."/>
            <person name="Ehtesham M.E.M."/>
            <person name="Najaraj S.H.N."/>
            <person name="Harsha G.H.G."/>
            <person name="Madugundu A.M."/>
            <person name="Renuse S.R."/>
            <person name="Holt D.H."/>
            <person name="Pandey A.P."/>
            <person name="Papenfuss A.P."/>
            <person name="Gasser R.B.G."/>
            <person name="Fischer K.F."/>
        </authorList>
    </citation>
    <scope>NUCLEOTIDE SEQUENCE</scope>
    <source>
        <strain evidence="9">SSS_KF_BRIS2020</strain>
    </source>
</reference>
<keyword evidence="4 5" id="KW-0539">Nucleus</keyword>
<dbReference type="PROSITE" id="PS00027">
    <property type="entry name" value="HOMEOBOX_1"/>
    <property type="match status" value="1"/>
</dbReference>
<evidence type="ECO:0000259" key="8">
    <source>
        <dbReference type="PROSITE" id="PS50071"/>
    </source>
</evidence>
<evidence type="ECO:0000256" key="4">
    <source>
        <dbReference type="ARBA" id="ARBA00023242"/>
    </source>
</evidence>
<feature type="domain" description="Homeobox" evidence="8">
    <location>
        <begin position="100"/>
        <end position="160"/>
    </location>
</feature>
<feature type="region of interest" description="Disordered" evidence="7">
    <location>
        <begin position="452"/>
        <end position="475"/>
    </location>
</feature>
<evidence type="ECO:0000256" key="2">
    <source>
        <dbReference type="ARBA" id="ARBA00023125"/>
    </source>
</evidence>
<dbReference type="SUPFAM" id="SSF46689">
    <property type="entry name" value="Homeodomain-like"/>
    <property type="match status" value="1"/>
</dbReference>
<dbReference type="EnsemblMetazoa" id="SSS_2797s_mrna">
    <property type="protein sequence ID" value="KAF7493422.1"/>
    <property type="gene ID" value="SSS_2797"/>
</dbReference>
<reference evidence="10" key="3">
    <citation type="submission" date="2022-06" db="UniProtKB">
        <authorList>
            <consortium name="EnsemblMetazoa"/>
        </authorList>
    </citation>
    <scope>IDENTIFICATION</scope>
</reference>
<keyword evidence="11" id="KW-1185">Reference proteome</keyword>
<name>A0A834VDF7_SARSC</name>
<keyword evidence="3 5" id="KW-0371">Homeobox</keyword>
<dbReference type="PROSITE" id="PS50071">
    <property type="entry name" value="HOMEOBOX_2"/>
    <property type="match status" value="1"/>
</dbReference>
<evidence type="ECO:0000256" key="6">
    <source>
        <dbReference type="RuleBase" id="RU000682"/>
    </source>
</evidence>
<dbReference type="PANTHER" id="PTHR24329">
    <property type="entry name" value="HOMEOBOX PROTEIN ARISTALESS"/>
    <property type="match status" value="1"/>
</dbReference>
<organism evidence="9">
    <name type="scientific">Sarcoptes scabiei</name>
    <name type="common">Itch mite</name>
    <name type="synonym">Acarus scabiei</name>
    <dbReference type="NCBI Taxonomy" id="52283"/>
    <lineage>
        <taxon>Eukaryota</taxon>
        <taxon>Metazoa</taxon>
        <taxon>Ecdysozoa</taxon>
        <taxon>Arthropoda</taxon>
        <taxon>Chelicerata</taxon>
        <taxon>Arachnida</taxon>
        <taxon>Acari</taxon>
        <taxon>Acariformes</taxon>
        <taxon>Sarcoptiformes</taxon>
        <taxon>Astigmata</taxon>
        <taxon>Psoroptidia</taxon>
        <taxon>Sarcoptoidea</taxon>
        <taxon>Sarcoptidae</taxon>
        <taxon>Sarcoptinae</taxon>
        <taxon>Sarcoptes</taxon>
    </lineage>
</organism>
<dbReference type="GO" id="GO:0005634">
    <property type="term" value="C:nucleus"/>
    <property type="evidence" value="ECO:0007669"/>
    <property type="project" value="UniProtKB-SubCell"/>
</dbReference>
<dbReference type="InterPro" id="IPR001356">
    <property type="entry name" value="HD"/>
</dbReference>
<dbReference type="EMBL" id="WVUK01000056">
    <property type="protein sequence ID" value="KAF7493422.1"/>
    <property type="molecule type" value="Genomic_DNA"/>
</dbReference>
<accession>A0A834VDF7</accession>
<dbReference type="SMART" id="SM00389">
    <property type="entry name" value="HOX"/>
    <property type="match status" value="1"/>
</dbReference>
<feature type="compositionally biased region" description="Polar residues" evidence="7">
    <location>
        <begin position="1"/>
        <end position="10"/>
    </location>
</feature>
<evidence type="ECO:0000256" key="7">
    <source>
        <dbReference type="SAM" id="MobiDB-lite"/>
    </source>
</evidence>
<dbReference type="OrthoDB" id="6159439at2759"/>
<evidence type="ECO:0000256" key="3">
    <source>
        <dbReference type="ARBA" id="ARBA00023155"/>
    </source>
</evidence>
<evidence type="ECO:0000256" key="1">
    <source>
        <dbReference type="ARBA" id="ARBA00004123"/>
    </source>
</evidence>
<evidence type="ECO:0000313" key="11">
    <source>
        <dbReference type="Proteomes" id="UP000070412"/>
    </source>
</evidence>
<dbReference type="Pfam" id="PF00046">
    <property type="entry name" value="Homeodomain"/>
    <property type="match status" value="1"/>
</dbReference>
<dbReference type="InterPro" id="IPR009057">
    <property type="entry name" value="Homeodomain-like_sf"/>
</dbReference>
<gene>
    <name evidence="9" type="ORF">SSS_2797</name>
</gene>
<dbReference type="InterPro" id="IPR017970">
    <property type="entry name" value="Homeobox_CS"/>
</dbReference>
<dbReference type="GO" id="GO:0000977">
    <property type="term" value="F:RNA polymerase II transcription regulatory region sequence-specific DNA binding"/>
    <property type="evidence" value="ECO:0007669"/>
    <property type="project" value="TreeGrafter"/>
</dbReference>
<dbReference type="PANTHER" id="PTHR24329:SF543">
    <property type="entry name" value="FI01017P-RELATED"/>
    <property type="match status" value="1"/>
</dbReference>
<protein>
    <submittedName>
        <fullName evidence="9">Paired box protein Pax-6</fullName>
    </submittedName>
</protein>
<evidence type="ECO:0000313" key="10">
    <source>
        <dbReference type="EnsemblMetazoa" id="KAF7493422.1"/>
    </source>
</evidence>
<reference evidence="11" key="1">
    <citation type="journal article" date="2020" name="PLoS Negl. Trop. Dis.">
        <title>High-quality nuclear genome for Sarcoptes scabiei-A critical resource for a neglected parasite.</title>
        <authorList>
            <person name="Korhonen P.K."/>
            <person name="Gasser R.B."/>
            <person name="Ma G."/>
            <person name="Wang T."/>
            <person name="Stroehlein A.J."/>
            <person name="Young N.D."/>
            <person name="Ang C.S."/>
            <person name="Fernando D.D."/>
            <person name="Lu H.C."/>
            <person name="Taylor S."/>
            <person name="Reynolds S.L."/>
            <person name="Mofiz E."/>
            <person name="Najaraj S.H."/>
            <person name="Gowda H."/>
            <person name="Madugundu A."/>
            <person name="Renuse S."/>
            <person name="Holt D."/>
            <person name="Pandey A."/>
            <person name="Papenfuss A.T."/>
            <person name="Fischer K."/>
        </authorList>
    </citation>
    <scope>NUCLEOTIDE SEQUENCE [LARGE SCALE GENOMIC DNA]</scope>
</reference>
<evidence type="ECO:0000313" key="9">
    <source>
        <dbReference type="EMBL" id="KAF7493422.1"/>
    </source>
</evidence>
<comment type="subcellular location">
    <subcellularLocation>
        <location evidence="1 5 6">Nucleus</location>
    </subcellularLocation>
</comment>